<dbReference type="InterPro" id="IPR004431">
    <property type="entry name" value="3-IsopropMal_deHydase_ssu"/>
</dbReference>
<evidence type="ECO:0000256" key="5">
    <source>
        <dbReference type="ARBA" id="ARBA00011271"/>
    </source>
</evidence>
<evidence type="ECO:0000259" key="11">
    <source>
        <dbReference type="Pfam" id="PF00694"/>
    </source>
</evidence>
<comment type="similarity">
    <text evidence="4 10">Belongs to the LeuD family. LeuD type 1 subfamily.</text>
</comment>
<feature type="domain" description="Aconitase A/isopropylmalate dehydratase small subunit swivel" evidence="11">
    <location>
        <begin position="1"/>
        <end position="123"/>
    </location>
</feature>
<dbReference type="InterPro" id="IPR050075">
    <property type="entry name" value="LeuD"/>
</dbReference>
<dbReference type="FunFam" id="3.20.19.10:FF:000003">
    <property type="entry name" value="3-isopropylmalate dehydratase small subunit"/>
    <property type="match status" value="1"/>
</dbReference>
<evidence type="ECO:0000313" key="12">
    <source>
        <dbReference type="EMBL" id="MBB5690290.1"/>
    </source>
</evidence>
<comment type="catalytic activity">
    <reaction evidence="1 10">
        <text>(2R,3S)-3-isopropylmalate = (2S)-2-isopropylmalate</text>
        <dbReference type="Rhea" id="RHEA:32287"/>
        <dbReference type="ChEBI" id="CHEBI:1178"/>
        <dbReference type="ChEBI" id="CHEBI:35121"/>
        <dbReference type="EC" id="4.2.1.33"/>
    </reaction>
</comment>
<dbReference type="NCBIfam" id="NF002458">
    <property type="entry name" value="PRK01641.1"/>
    <property type="match status" value="1"/>
</dbReference>
<dbReference type="InterPro" id="IPR015928">
    <property type="entry name" value="Aconitase/3IPM_dehydase_swvl"/>
</dbReference>
<keyword evidence="13" id="KW-1185">Reference proteome</keyword>
<dbReference type="UniPathway" id="UPA00048">
    <property type="reaction ID" value="UER00071"/>
</dbReference>
<name>A0A840XTJ0_9PROT</name>
<dbReference type="NCBIfam" id="TIGR00171">
    <property type="entry name" value="leuD"/>
    <property type="match status" value="1"/>
</dbReference>
<protein>
    <recommendedName>
        <fullName evidence="10">3-isopropylmalate dehydratase small subunit</fullName>
        <ecNumber evidence="10">4.2.1.33</ecNumber>
    </recommendedName>
    <alternativeName>
        <fullName evidence="10">Alpha-IPM isomerase</fullName>
        <shortName evidence="10">IPMI</shortName>
    </alternativeName>
    <alternativeName>
        <fullName evidence="10">Isopropylmalate isomerase</fullName>
    </alternativeName>
</protein>
<dbReference type="HAMAP" id="MF_01031">
    <property type="entry name" value="LeuD_type1"/>
    <property type="match status" value="1"/>
</dbReference>
<comment type="subunit">
    <text evidence="5 10">Heterodimer of LeuC and LeuD.</text>
</comment>
<proteinExistence type="inferred from homology"/>
<dbReference type="RefSeq" id="WP_184484924.1">
    <property type="nucleotide sequence ID" value="NZ_JAAEDJ010000044.1"/>
</dbReference>
<dbReference type="CDD" id="cd01577">
    <property type="entry name" value="IPMI_Swivel"/>
    <property type="match status" value="1"/>
</dbReference>
<dbReference type="Proteomes" id="UP000562254">
    <property type="component" value="Unassembled WGS sequence"/>
</dbReference>
<keyword evidence="9 10" id="KW-0100">Branched-chain amino acid biosynthesis</keyword>
<reference evidence="12 13" key="1">
    <citation type="submission" date="2020-08" db="EMBL/GenBank/DDBJ databases">
        <title>Genomic Encyclopedia of Type Strains, Phase IV (KMG-IV): sequencing the most valuable type-strain genomes for metagenomic binning, comparative biology and taxonomic classification.</title>
        <authorList>
            <person name="Goeker M."/>
        </authorList>
    </citation>
    <scope>NUCLEOTIDE SEQUENCE [LARGE SCALE GENOMIC DNA]</scope>
    <source>
        <strain evidence="12 13">DSM 25895</strain>
    </source>
</reference>
<organism evidence="12 13">
    <name type="scientific">Neoroseomonas alkaliterrae</name>
    <dbReference type="NCBI Taxonomy" id="1452450"/>
    <lineage>
        <taxon>Bacteria</taxon>
        <taxon>Pseudomonadati</taxon>
        <taxon>Pseudomonadota</taxon>
        <taxon>Alphaproteobacteria</taxon>
        <taxon>Acetobacterales</taxon>
        <taxon>Acetobacteraceae</taxon>
        <taxon>Neoroseomonas</taxon>
    </lineage>
</organism>
<dbReference type="EMBL" id="JACIJE010000006">
    <property type="protein sequence ID" value="MBB5690290.1"/>
    <property type="molecule type" value="Genomic_DNA"/>
</dbReference>
<dbReference type="Pfam" id="PF00694">
    <property type="entry name" value="Aconitase_C"/>
    <property type="match status" value="1"/>
</dbReference>
<comment type="function">
    <text evidence="2 10">Catalyzes the isomerization between 2-isopropylmalate and 3-isopropylmalate, via the formation of 2-isopropylmaleate.</text>
</comment>
<evidence type="ECO:0000256" key="6">
    <source>
        <dbReference type="ARBA" id="ARBA00022430"/>
    </source>
</evidence>
<dbReference type="GO" id="GO:0009316">
    <property type="term" value="C:3-isopropylmalate dehydratase complex"/>
    <property type="evidence" value="ECO:0007669"/>
    <property type="project" value="InterPro"/>
</dbReference>
<comment type="caution">
    <text evidence="12">The sequence shown here is derived from an EMBL/GenBank/DDBJ whole genome shotgun (WGS) entry which is preliminary data.</text>
</comment>
<keyword evidence="7 10" id="KW-0028">Amino-acid biosynthesis</keyword>
<evidence type="ECO:0000256" key="7">
    <source>
        <dbReference type="ARBA" id="ARBA00022605"/>
    </source>
</evidence>
<evidence type="ECO:0000256" key="8">
    <source>
        <dbReference type="ARBA" id="ARBA00023239"/>
    </source>
</evidence>
<evidence type="ECO:0000256" key="3">
    <source>
        <dbReference type="ARBA" id="ARBA00004729"/>
    </source>
</evidence>
<comment type="pathway">
    <text evidence="3 10">Amino-acid biosynthesis; L-leucine biosynthesis; L-leucine from 3-methyl-2-oxobutanoate: step 2/4.</text>
</comment>
<dbReference type="InterPro" id="IPR000573">
    <property type="entry name" value="AconitaseA/IPMdHydase_ssu_swvl"/>
</dbReference>
<sequence length="210" mass="22895">MEKFTTVSGPAAPMLAPNVDTDVIIPIQRLVGTGRTGLGPHAFERLRYLPDGSENPDFVLNRPQYRGSPILLAGPNFGCGSSREGAVWALMGMGFRAVLAPSFGDIFFNNCFQNGLLPVVLPEEAIRRIAAETEAAQGARHTRVDLVRQVVVTPEGAEIPFAVDARKREALIEGLDDVALTLRVQDRILAWQAADRAARPWVWQPVERGA</sequence>
<keyword evidence="8 10" id="KW-0456">Lyase</keyword>
<dbReference type="PANTHER" id="PTHR43345">
    <property type="entry name" value="3-ISOPROPYLMALATE DEHYDRATASE SMALL SUBUNIT 2-RELATED-RELATED"/>
    <property type="match status" value="1"/>
</dbReference>
<dbReference type="InterPro" id="IPR033940">
    <property type="entry name" value="IPMI_Swivel"/>
</dbReference>
<dbReference type="GO" id="GO:0003861">
    <property type="term" value="F:3-isopropylmalate dehydratase activity"/>
    <property type="evidence" value="ECO:0007669"/>
    <property type="project" value="UniProtKB-UniRule"/>
</dbReference>
<dbReference type="GO" id="GO:0009098">
    <property type="term" value="P:L-leucine biosynthetic process"/>
    <property type="evidence" value="ECO:0007669"/>
    <property type="project" value="UniProtKB-UniRule"/>
</dbReference>
<evidence type="ECO:0000256" key="9">
    <source>
        <dbReference type="ARBA" id="ARBA00023304"/>
    </source>
</evidence>
<accession>A0A840XTJ0</accession>
<evidence type="ECO:0000313" key="13">
    <source>
        <dbReference type="Proteomes" id="UP000562254"/>
    </source>
</evidence>
<keyword evidence="6 10" id="KW-0432">Leucine biosynthesis</keyword>
<dbReference type="AlphaFoldDB" id="A0A840XTJ0"/>
<dbReference type="Gene3D" id="3.20.19.10">
    <property type="entry name" value="Aconitase, domain 4"/>
    <property type="match status" value="1"/>
</dbReference>
<evidence type="ECO:0000256" key="2">
    <source>
        <dbReference type="ARBA" id="ARBA00002695"/>
    </source>
</evidence>
<gene>
    <name evidence="10" type="primary">leuD</name>
    <name evidence="12" type="ORF">FHS88_002423</name>
</gene>
<evidence type="ECO:0000256" key="10">
    <source>
        <dbReference type="HAMAP-Rule" id="MF_01031"/>
    </source>
</evidence>
<evidence type="ECO:0000256" key="4">
    <source>
        <dbReference type="ARBA" id="ARBA00009845"/>
    </source>
</evidence>
<dbReference type="SUPFAM" id="SSF52016">
    <property type="entry name" value="LeuD/IlvD-like"/>
    <property type="match status" value="1"/>
</dbReference>
<dbReference type="EC" id="4.2.1.33" evidence="10"/>
<evidence type="ECO:0000256" key="1">
    <source>
        <dbReference type="ARBA" id="ARBA00000491"/>
    </source>
</evidence>
<dbReference type="PANTHER" id="PTHR43345:SF5">
    <property type="entry name" value="3-ISOPROPYLMALATE DEHYDRATASE SMALL SUBUNIT"/>
    <property type="match status" value="1"/>
</dbReference>